<evidence type="ECO:0000313" key="2">
    <source>
        <dbReference type="EMBL" id="RRK11327.1"/>
    </source>
</evidence>
<keyword evidence="3" id="KW-1185">Reference proteome</keyword>
<name>A0A426D9S3_9LACO</name>
<dbReference type="AlphaFoldDB" id="A0A426D9S3"/>
<evidence type="ECO:0000256" key="1">
    <source>
        <dbReference type="SAM" id="Phobius"/>
    </source>
</evidence>
<reference evidence="2 3" key="1">
    <citation type="submission" date="2018-08" db="EMBL/GenBank/DDBJ databases">
        <title>Genome Lactobacillus garii FI11369.</title>
        <authorList>
            <person name="Diaz M."/>
            <person name="Narbad A."/>
        </authorList>
    </citation>
    <scope>NUCLEOTIDE SEQUENCE [LARGE SCALE GENOMIC DNA]</scope>
    <source>
        <strain evidence="2 3">FI11369</strain>
    </source>
</reference>
<feature type="transmembrane region" description="Helical" evidence="1">
    <location>
        <begin position="95"/>
        <end position="116"/>
    </location>
</feature>
<keyword evidence="1" id="KW-1133">Transmembrane helix</keyword>
<accession>A0A426D9S3</accession>
<comment type="caution">
    <text evidence="2">The sequence shown here is derived from an EMBL/GenBank/DDBJ whole genome shotgun (WGS) entry which is preliminary data.</text>
</comment>
<dbReference type="RefSeq" id="WP_125071410.1">
    <property type="nucleotide sequence ID" value="NZ_QWZQ01000006.1"/>
</dbReference>
<evidence type="ECO:0000313" key="3">
    <source>
        <dbReference type="Proteomes" id="UP000283633"/>
    </source>
</evidence>
<proteinExistence type="predicted"/>
<organism evidence="2 3">
    <name type="scientific">Lactiplantibacillus garii</name>
    <dbReference type="NCBI Taxonomy" id="2306423"/>
    <lineage>
        <taxon>Bacteria</taxon>
        <taxon>Bacillati</taxon>
        <taxon>Bacillota</taxon>
        <taxon>Bacilli</taxon>
        <taxon>Lactobacillales</taxon>
        <taxon>Lactobacillaceae</taxon>
        <taxon>Lactiplantibacillus</taxon>
    </lineage>
</organism>
<dbReference type="OrthoDB" id="2334393at2"/>
<dbReference type="Proteomes" id="UP000283633">
    <property type="component" value="Unassembled WGS sequence"/>
</dbReference>
<keyword evidence="1" id="KW-0812">Transmembrane</keyword>
<keyword evidence="1" id="KW-0472">Membrane</keyword>
<sequence length="126" mass="13997">MATARRFVLIAFAGTLGNVVFTTTGWPAIINWLIFIAACTALTKLHRRGPMPLLKLRGWRRVAYWLLLFATIFIGIALLNLAYTSLGLVDSPTIVQVKLAVITAILMVIVTGSLLYRFPEPQRTQP</sequence>
<feature type="transmembrane region" description="Helical" evidence="1">
    <location>
        <begin position="29"/>
        <end position="46"/>
    </location>
</feature>
<feature type="transmembrane region" description="Helical" evidence="1">
    <location>
        <begin position="62"/>
        <end position="83"/>
    </location>
</feature>
<gene>
    <name evidence="2" type="ORF">D1831_02825</name>
</gene>
<protein>
    <submittedName>
        <fullName evidence="2">Uncharacterized protein</fullName>
    </submittedName>
</protein>
<dbReference type="EMBL" id="QWZQ01000006">
    <property type="protein sequence ID" value="RRK11327.1"/>
    <property type="molecule type" value="Genomic_DNA"/>
</dbReference>